<evidence type="ECO:0000313" key="4">
    <source>
        <dbReference type="Proteomes" id="UP001186944"/>
    </source>
</evidence>
<sequence length="363" mass="42124">MHYSLFSKVLFVFIISVQYIHGVRRFLSVTETARAVQQLEDGHTQREVARRFGVSCSVISRLWTRFQTCHTYSRLPGQGRSRITSARQDRYLRTLALRNRQYTARALEHAFNGATGVHVSDQTIRNRLHEHGLRACRPARGPVLTPQHRVNRLRFARSHVNWQARHWSQVLFTDESRFHISTCDRRVRVWRQTGERYAQCNIVQHDRFGGGSVMVWGGICIQGRTELVVVNGGSVNAARYNNDILHPVVRPFAGAIGHDFILMHDNARPHTTRITRQYLDRETIEVMEWPARSPDLNPIEHVWDLISRRIAGRNTAPQTIQQLTQALLQEWMAIPQYMIRRLIISMRNRCRECITARGGTTSY</sequence>
<dbReference type="GO" id="GO:0015074">
    <property type="term" value="P:DNA integration"/>
    <property type="evidence" value="ECO:0007669"/>
    <property type="project" value="InterPro"/>
</dbReference>
<name>A0AA88YCY1_PINIB</name>
<dbReference type="Pfam" id="PF01498">
    <property type="entry name" value="HTH_Tnp_Tc3_2"/>
    <property type="match status" value="1"/>
</dbReference>
<feature type="domain" description="Transposase Tc1-like" evidence="1">
    <location>
        <begin position="89"/>
        <end position="161"/>
    </location>
</feature>
<dbReference type="InterPro" id="IPR036397">
    <property type="entry name" value="RNaseH_sf"/>
</dbReference>
<dbReference type="NCBIfam" id="NF033545">
    <property type="entry name" value="transpos_IS630"/>
    <property type="match status" value="1"/>
</dbReference>
<dbReference type="PANTHER" id="PTHR23022:SF135">
    <property type="entry name" value="SI:DKEY-77F5.3"/>
    <property type="match status" value="1"/>
</dbReference>
<evidence type="ECO:0000259" key="2">
    <source>
        <dbReference type="Pfam" id="PF13358"/>
    </source>
</evidence>
<dbReference type="PANTHER" id="PTHR23022">
    <property type="entry name" value="TRANSPOSABLE ELEMENT-RELATED"/>
    <property type="match status" value="1"/>
</dbReference>
<evidence type="ECO:0008006" key="5">
    <source>
        <dbReference type="Google" id="ProtNLM"/>
    </source>
</evidence>
<dbReference type="SUPFAM" id="SSF46689">
    <property type="entry name" value="Homeodomain-like"/>
    <property type="match status" value="1"/>
</dbReference>
<evidence type="ECO:0000313" key="3">
    <source>
        <dbReference type="EMBL" id="KAK3102418.1"/>
    </source>
</evidence>
<dbReference type="InterPro" id="IPR052338">
    <property type="entry name" value="Transposase_5"/>
</dbReference>
<dbReference type="Gene3D" id="3.30.420.10">
    <property type="entry name" value="Ribonuclease H-like superfamily/Ribonuclease H"/>
    <property type="match status" value="1"/>
</dbReference>
<dbReference type="InterPro" id="IPR038717">
    <property type="entry name" value="Tc1-like_DDE_dom"/>
</dbReference>
<dbReference type="Pfam" id="PF13358">
    <property type="entry name" value="DDE_3"/>
    <property type="match status" value="1"/>
</dbReference>
<dbReference type="EMBL" id="VSWD01000005">
    <property type="protein sequence ID" value="KAK3102418.1"/>
    <property type="molecule type" value="Genomic_DNA"/>
</dbReference>
<comment type="caution">
    <text evidence="3">The sequence shown here is derived from an EMBL/GenBank/DDBJ whole genome shotgun (WGS) entry which is preliminary data.</text>
</comment>
<dbReference type="AlphaFoldDB" id="A0AA88YCY1"/>
<dbReference type="InterPro" id="IPR009057">
    <property type="entry name" value="Homeodomain-like_sf"/>
</dbReference>
<dbReference type="GO" id="GO:0006313">
    <property type="term" value="P:DNA transposition"/>
    <property type="evidence" value="ECO:0007669"/>
    <property type="project" value="InterPro"/>
</dbReference>
<dbReference type="GO" id="GO:0003677">
    <property type="term" value="F:DNA binding"/>
    <property type="evidence" value="ECO:0007669"/>
    <property type="project" value="InterPro"/>
</dbReference>
<gene>
    <name evidence="3" type="ORF">FSP39_011263</name>
</gene>
<dbReference type="Proteomes" id="UP001186944">
    <property type="component" value="Unassembled WGS sequence"/>
</dbReference>
<keyword evidence="4" id="KW-1185">Reference proteome</keyword>
<organism evidence="3 4">
    <name type="scientific">Pinctada imbricata</name>
    <name type="common">Atlantic pearl-oyster</name>
    <name type="synonym">Pinctada martensii</name>
    <dbReference type="NCBI Taxonomy" id="66713"/>
    <lineage>
        <taxon>Eukaryota</taxon>
        <taxon>Metazoa</taxon>
        <taxon>Spiralia</taxon>
        <taxon>Lophotrochozoa</taxon>
        <taxon>Mollusca</taxon>
        <taxon>Bivalvia</taxon>
        <taxon>Autobranchia</taxon>
        <taxon>Pteriomorphia</taxon>
        <taxon>Pterioida</taxon>
        <taxon>Pterioidea</taxon>
        <taxon>Pteriidae</taxon>
        <taxon>Pinctada</taxon>
    </lineage>
</organism>
<reference evidence="3" key="1">
    <citation type="submission" date="2019-08" db="EMBL/GenBank/DDBJ databases">
        <title>The improved chromosome-level genome for the pearl oyster Pinctada fucata martensii using PacBio sequencing and Hi-C.</title>
        <authorList>
            <person name="Zheng Z."/>
        </authorList>
    </citation>
    <scope>NUCLEOTIDE SEQUENCE</scope>
    <source>
        <strain evidence="3">ZZ-2019</strain>
        <tissue evidence="3">Adductor muscle</tissue>
    </source>
</reference>
<feature type="domain" description="Tc1-like transposase DDE" evidence="2">
    <location>
        <begin position="169"/>
        <end position="315"/>
    </location>
</feature>
<evidence type="ECO:0000259" key="1">
    <source>
        <dbReference type="Pfam" id="PF01498"/>
    </source>
</evidence>
<dbReference type="InterPro" id="IPR047655">
    <property type="entry name" value="Transpos_IS630-like"/>
</dbReference>
<dbReference type="InterPro" id="IPR002492">
    <property type="entry name" value="Transposase_Tc1-like"/>
</dbReference>
<proteinExistence type="predicted"/>
<accession>A0AA88YCY1</accession>
<protein>
    <recommendedName>
        <fullName evidence="5">Transposase</fullName>
    </recommendedName>
</protein>